<evidence type="ECO:0000256" key="1">
    <source>
        <dbReference type="SAM" id="Phobius"/>
    </source>
</evidence>
<keyword evidence="1" id="KW-0812">Transmembrane</keyword>
<dbReference type="InterPro" id="IPR036249">
    <property type="entry name" value="Thioredoxin-like_sf"/>
</dbReference>
<dbReference type="SUPFAM" id="SSF52833">
    <property type="entry name" value="Thioredoxin-like"/>
    <property type="match status" value="1"/>
</dbReference>
<name>A0A377HH41_9BACL</name>
<gene>
    <name evidence="2" type="ORF">NCTC13163_03252</name>
</gene>
<dbReference type="Proteomes" id="UP000254060">
    <property type="component" value="Unassembled WGS sequence"/>
</dbReference>
<evidence type="ECO:0008006" key="4">
    <source>
        <dbReference type="Google" id="ProtNLM"/>
    </source>
</evidence>
<evidence type="ECO:0000313" key="2">
    <source>
        <dbReference type="EMBL" id="STO53271.1"/>
    </source>
</evidence>
<reference evidence="2 3" key="1">
    <citation type="submission" date="2018-06" db="EMBL/GenBank/DDBJ databases">
        <authorList>
            <consortium name="Pathogen Informatics"/>
            <person name="Doyle S."/>
        </authorList>
    </citation>
    <scope>NUCLEOTIDE SEQUENCE [LARGE SCALE GENOMIC DNA]</scope>
    <source>
        <strain evidence="2 3">NCTC13163</strain>
    </source>
</reference>
<feature type="transmembrane region" description="Helical" evidence="1">
    <location>
        <begin position="6"/>
        <end position="26"/>
    </location>
</feature>
<organism evidence="2 3">
    <name type="scientific">Exiguobacterium aurantiacum</name>
    <dbReference type="NCBI Taxonomy" id="33987"/>
    <lineage>
        <taxon>Bacteria</taxon>
        <taxon>Bacillati</taxon>
        <taxon>Bacillota</taxon>
        <taxon>Bacilli</taxon>
        <taxon>Bacillales</taxon>
        <taxon>Bacillales Family XII. Incertae Sedis</taxon>
        <taxon>Exiguobacterium</taxon>
    </lineage>
</organism>
<dbReference type="AlphaFoldDB" id="A0A377HH41"/>
<evidence type="ECO:0000313" key="3">
    <source>
        <dbReference type="Proteomes" id="UP000254060"/>
    </source>
</evidence>
<protein>
    <recommendedName>
        <fullName evidence="4">Thioredoxin domain-containing protein</fullName>
    </recommendedName>
</protein>
<accession>A0A377HH41</accession>
<sequence>MNLTTTLSLILLVALLSQSIVIFFLIKSFRNIIDELKSNILLSELKADPTVYQNDRKLEKVREFSLKEKTLIFISPNCSTCQVLYNHFSSSNSNLYFVLLDVFPEWNDSRVIVSPELFKKLNITTTPVQINFDDQKEIILKKVIYNESDVTVA</sequence>
<keyword evidence="1" id="KW-0472">Membrane</keyword>
<keyword evidence="1" id="KW-1133">Transmembrane helix</keyword>
<proteinExistence type="predicted"/>
<dbReference type="RefSeq" id="WP_115336748.1">
    <property type="nucleotide sequence ID" value="NZ_UGGP01000003.1"/>
</dbReference>
<dbReference type="EMBL" id="UGGP01000003">
    <property type="protein sequence ID" value="STO53271.1"/>
    <property type="molecule type" value="Genomic_DNA"/>
</dbReference>